<dbReference type="EMBL" id="JAOTLW010000020">
    <property type="protein sequence ID" value="MDI5833314.1"/>
    <property type="molecule type" value="Genomic_DNA"/>
</dbReference>
<keyword evidence="2" id="KW-1185">Reference proteome</keyword>
<dbReference type="Proteomes" id="UP001159075">
    <property type="component" value="Unassembled WGS sequence"/>
</dbReference>
<proteinExistence type="predicted"/>
<evidence type="ECO:0000313" key="2">
    <source>
        <dbReference type="Proteomes" id="UP001159075"/>
    </source>
</evidence>
<sequence length="359" mass="39562">MKQEDNSDLTCKASELMNVIQQLECAKDSAKKSGDSNQLMLITSMILVLTTLATYSPNAEAASLNDLIEKFAKKISEQLTKQLGPMFESIMGIFLDGWGAIMNSEGDKTTESLAKVGDSINTVLTSIEKERLKRATAPRYNSCEFDELAKLEAETKIQASKKHDGRMHTSSQRYLSERLGGNKSPIDHVSKLIKSQATSSDKAALLNPSTLTKDNMSSQDIQNGRDSIELLASSARLNMKPIDISEDSSVTTKMEAGKSASKAISIELATNTLLKDLSKRETDTNNPVSEFKLLKSQIDETYYSKEWRQAIQGYADPTPCLIDLSLQTATSNKISFDILQSIQEQNRLLAAQLIKMNEG</sequence>
<name>A0ABT6UFR7_9GAMM</name>
<accession>A0ABT6UFR7</accession>
<gene>
    <name evidence="1" type="ORF">ODY93_17160</name>
</gene>
<dbReference type="RefSeq" id="WP_282679853.1">
    <property type="nucleotide sequence ID" value="NZ_CP106875.1"/>
</dbReference>
<comment type="caution">
    <text evidence="1">The sequence shown here is derived from an EMBL/GenBank/DDBJ whole genome shotgun (WGS) entry which is preliminary data.</text>
</comment>
<reference evidence="1 2" key="1">
    <citation type="submission" date="2022-09" db="EMBL/GenBank/DDBJ databases">
        <title>The outer-membrane cytochrome OmcA is essential for infection of Shewanella oneidensis by a zebrafish-associated bacteriophage.</title>
        <authorList>
            <person name="Grenfell A.W."/>
            <person name="Intile P."/>
            <person name="Mcfarlane J."/>
            <person name="Leung D."/>
            <person name="Abdalla K."/>
            <person name="Wold M."/>
            <person name="Kees E."/>
            <person name="Gralnick J."/>
        </authorList>
    </citation>
    <scope>NUCLEOTIDE SEQUENCE [LARGE SCALE GENOMIC DNA]</scope>
    <source>
        <strain evidence="1 2">NF-5</strain>
    </source>
</reference>
<evidence type="ECO:0000313" key="1">
    <source>
        <dbReference type="EMBL" id="MDI5833314.1"/>
    </source>
</evidence>
<organism evidence="1 2">
    <name type="scientific">Shewanella xiamenensis</name>
    <dbReference type="NCBI Taxonomy" id="332186"/>
    <lineage>
        <taxon>Bacteria</taxon>
        <taxon>Pseudomonadati</taxon>
        <taxon>Pseudomonadota</taxon>
        <taxon>Gammaproteobacteria</taxon>
        <taxon>Alteromonadales</taxon>
        <taxon>Shewanellaceae</taxon>
        <taxon>Shewanella</taxon>
    </lineage>
</organism>
<protein>
    <submittedName>
        <fullName evidence="1">Uncharacterized protein</fullName>
    </submittedName>
</protein>